<dbReference type="InterPro" id="IPR055411">
    <property type="entry name" value="LRR_FXL15/At3g58940/PEG3-like"/>
</dbReference>
<evidence type="ECO:0000313" key="4">
    <source>
        <dbReference type="Proteomes" id="UP000011083"/>
    </source>
</evidence>
<dbReference type="InterPro" id="IPR006553">
    <property type="entry name" value="Leu-rich_rpt_Cys-con_subtyp"/>
</dbReference>
<dbReference type="EMBL" id="KB008036">
    <property type="protein sequence ID" value="ELR15204.1"/>
    <property type="molecule type" value="Genomic_DNA"/>
</dbReference>
<dbReference type="PANTHER" id="PTHR13318">
    <property type="entry name" value="PARTNER OF PAIRED, ISOFORM B-RELATED"/>
    <property type="match status" value="1"/>
</dbReference>
<evidence type="ECO:0000256" key="1">
    <source>
        <dbReference type="SAM" id="MobiDB-lite"/>
    </source>
</evidence>
<sequence>MEQSLDEDEMEMGRGTSGGAAAEAMMMDTTPVERRHAGGHASSVVRSLRRLCVEAVADHFGRHSRELLNLSPAARELLLAHLKARFNPARRHRFVLPDVRSLDLSRCATLSSRTLAAVSSHCFQLTALDLSHAASLTDADLRPLFPASFPFITTTAATSASSLFSFAASASPSFSSAASSPASSGALAFPLTASPSSSLSTTATMSTSNSYSFASSPAPQTPIAQQSSSSPGFWNRLFSRSPQPAASSSLGSASASASPTLSPATSNSSLSSLPAVALFQGGGDDISGLSTMSLRAINLRNCSGLTSASVENILRLWGSSLQSLTLDGDRINPASVAALASASHLTRLALLHSPYLKPIPVSEMKSMDKAEESKYPVFEWQLMPALQGCLTPAMTELVLHFDSETITEEIVCQIVGLCGAKLRLLEMPLPSPEAWKLVLRHCTSLRKLDLYGWYCTDDAVSGMAHFPSATEVTVRSCSLSDESFIRIAAACPKTTKVELRSVETVTDVGMEAIAKAVAGNLRELTIASLEQVTDTALHHFAEYCPNLRTLQLSGMSADDQTQTLTGATVRFGKLKELRLSSLYCPDHTVAAVLAQCTQLRALVQPNPRAHAPPALDDVGGMTGAGIKSSSLWHLQLRSTPQLTDEGVESMVKQCPELRSVRIKHQATLLRSQLCLLDAPRLLELRVGEGNLLDDALFRPDSLHLHQQPPHDDHRPSHVESGDVLMATAKAEAIDDMNKEADDERGAEADQKTSEDRYRPSGAEADDDNERASKESEDDPRHRPPPPSPPLTMPTAVDEVVGAPADHSADAEREESGPAAGLDKPAEEAEAETGEVGAATARSEEPVVAEVVAEEAEQDKEASVSAVDVSTTNAAAADEAASRREEQENGGEADEAAAAVEAVAVAAKDESARQESEEEVVEEEPMAMCPLLDVKLKNCPLVTDRGIGTLMRRCRRMARLRLYYFPQVTGRTLGGAHLRSLVLDQCGLTNDGFISLIRASPGLREIEISGAGGAGTGHPRELEFTKLSDEGLRELDRHCPRLRSLSLSFLNSVALKDIALPHLESLALEDMPAVTDESLGGFVGRSTRLCRLDVRAGVLRVEKGTPTTSSSLATSRGSRGSKTMVATSVMNVTAPFVEALKAARPNLAVTYRLID</sequence>
<organism evidence="3 4">
    <name type="scientific">Acanthamoeba castellanii (strain ATCC 30010 / Neff)</name>
    <dbReference type="NCBI Taxonomy" id="1257118"/>
    <lineage>
        <taxon>Eukaryota</taxon>
        <taxon>Amoebozoa</taxon>
        <taxon>Discosea</taxon>
        <taxon>Longamoebia</taxon>
        <taxon>Centramoebida</taxon>
        <taxon>Acanthamoebidae</taxon>
        <taxon>Acanthamoeba</taxon>
    </lineage>
</organism>
<dbReference type="GO" id="GO:0019005">
    <property type="term" value="C:SCF ubiquitin ligase complex"/>
    <property type="evidence" value="ECO:0007669"/>
    <property type="project" value="TreeGrafter"/>
</dbReference>
<dbReference type="GO" id="GO:0031146">
    <property type="term" value="P:SCF-dependent proteasomal ubiquitin-dependent protein catabolic process"/>
    <property type="evidence" value="ECO:0007669"/>
    <property type="project" value="TreeGrafter"/>
</dbReference>
<dbReference type="OrthoDB" id="421226at2759"/>
<dbReference type="RefSeq" id="XP_004337217.1">
    <property type="nucleotide sequence ID" value="XM_004337169.1"/>
</dbReference>
<feature type="region of interest" description="Disordered" evidence="1">
    <location>
        <begin position="1"/>
        <end position="21"/>
    </location>
</feature>
<keyword evidence="4" id="KW-1185">Reference proteome</keyword>
<name>L8GPV5_ACACF</name>
<feature type="region of interest" description="Disordered" evidence="1">
    <location>
        <begin position="737"/>
        <end position="894"/>
    </location>
</feature>
<dbReference type="SMART" id="SM00367">
    <property type="entry name" value="LRR_CC"/>
    <property type="match status" value="10"/>
</dbReference>
<dbReference type="STRING" id="1257118.L8GPV5"/>
<proteinExistence type="predicted"/>
<evidence type="ECO:0000313" key="3">
    <source>
        <dbReference type="EMBL" id="ELR15204.1"/>
    </source>
</evidence>
<dbReference type="Proteomes" id="UP000011083">
    <property type="component" value="Unassembled WGS sequence"/>
</dbReference>
<feature type="compositionally biased region" description="Acidic residues" evidence="1">
    <location>
        <begin position="1"/>
        <end position="10"/>
    </location>
</feature>
<feature type="compositionally biased region" description="Basic and acidic residues" evidence="1">
    <location>
        <begin position="806"/>
        <end position="815"/>
    </location>
</feature>
<gene>
    <name evidence="3" type="ORF">ACA1_218580</name>
</gene>
<feature type="compositionally biased region" description="Basic and acidic residues" evidence="1">
    <location>
        <begin position="769"/>
        <end position="781"/>
    </location>
</feature>
<dbReference type="Pfam" id="PF24758">
    <property type="entry name" value="LRR_At5g56370"/>
    <property type="match status" value="1"/>
</dbReference>
<reference evidence="3 4" key="1">
    <citation type="journal article" date="2013" name="Genome Biol.">
        <title>Genome of Acanthamoeba castellanii highlights extensive lateral gene transfer and early evolution of tyrosine kinase signaling.</title>
        <authorList>
            <person name="Clarke M."/>
            <person name="Lohan A.J."/>
            <person name="Liu B."/>
            <person name="Lagkouvardos I."/>
            <person name="Roy S."/>
            <person name="Zafar N."/>
            <person name="Bertelli C."/>
            <person name="Schilde C."/>
            <person name="Kianianmomeni A."/>
            <person name="Burglin T.R."/>
            <person name="Frech C."/>
            <person name="Turcotte B."/>
            <person name="Kopec K.O."/>
            <person name="Synnott J.M."/>
            <person name="Choo C."/>
            <person name="Paponov I."/>
            <person name="Finkler A."/>
            <person name="Soon Heng Tan C."/>
            <person name="Hutchins A.P."/>
            <person name="Weinmeier T."/>
            <person name="Rattei T."/>
            <person name="Chu J.S."/>
            <person name="Gimenez G."/>
            <person name="Irimia M."/>
            <person name="Rigden D.J."/>
            <person name="Fitzpatrick D.A."/>
            <person name="Lorenzo-Morales J."/>
            <person name="Bateman A."/>
            <person name="Chiu C.H."/>
            <person name="Tang P."/>
            <person name="Hegemann P."/>
            <person name="Fromm H."/>
            <person name="Raoult D."/>
            <person name="Greub G."/>
            <person name="Miranda-Saavedra D."/>
            <person name="Chen N."/>
            <person name="Nash P."/>
            <person name="Ginger M.L."/>
            <person name="Horn M."/>
            <person name="Schaap P."/>
            <person name="Caler L."/>
            <person name="Loftus B."/>
        </authorList>
    </citation>
    <scope>NUCLEOTIDE SEQUENCE [LARGE SCALE GENOMIC DNA]</scope>
    <source>
        <strain evidence="3 4">Neff</strain>
    </source>
</reference>
<dbReference type="InterPro" id="IPR032675">
    <property type="entry name" value="LRR_dom_sf"/>
</dbReference>
<dbReference type="VEuPathDB" id="AmoebaDB:ACA1_218580"/>
<dbReference type="AlphaFoldDB" id="L8GPV5"/>
<dbReference type="Gene3D" id="3.80.10.10">
    <property type="entry name" value="Ribonuclease Inhibitor"/>
    <property type="match status" value="4"/>
</dbReference>
<dbReference type="SUPFAM" id="SSF52047">
    <property type="entry name" value="RNI-like"/>
    <property type="match status" value="2"/>
</dbReference>
<accession>L8GPV5</accession>
<feature type="compositionally biased region" description="Low complexity" evidence="1">
    <location>
        <begin position="833"/>
        <end position="850"/>
    </location>
</feature>
<protein>
    <submittedName>
        <fullName evidence="3">Leucine rich repeat domain containing protein</fullName>
    </submittedName>
</protein>
<dbReference type="KEGG" id="acan:ACA1_218580"/>
<evidence type="ECO:0000259" key="2">
    <source>
        <dbReference type="Pfam" id="PF24758"/>
    </source>
</evidence>
<dbReference type="GeneID" id="14915804"/>
<feature type="compositionally biased region" description="Basic and acidic residues" evidence="1">
    <location>
        <begin position="737"/>
        <end position="758"/>
    </location>
</feature>
<feature type="domain" description="F-box/LRR-repeat protein 15/At3g58940/PEG3-like LRR" evidence="2">
    <location>
        <begin position="516"/>
        <end position="681"/>
    </location>
</feature>